<comment type="caution">
    <text evidence="3">The sequence shown here is derived from an EMBL/GenBank/DDBJ whole genome shotgun (WGS) entry which is preliminary data.</text>
</comment>
<dbReference type="PANTHER" id="PTHR35869:SF1">
    <property type="entry name" value="OUTER-MEMBRANE LIPOPROTEIN CARRIER PROTEIN"/>
    <property type="match status" value="1"/>
</dbReference>
<evidence type="ECO:0000256" key="2">
    <source>
        <dbReference type="SAM" id="SignalP"/>
    </source>
</evidence>
<dbReference type="Gene3D" id="2.50.20.10">
    <property type="entry name" value="Lipoprotein localisation LolA/LolB/LppX"/>
    <property type="match status" value="1"/>
</dbReference>
<keyword evidence="4" id="KW-1185">Reference proteome</keyword>
<protein>
    <submittedName>
        <fullName evidence="3">Outer-membrane lipoprotein carrier protein</fullName>
    </submittedName>
</protein>
<feature type="chain" id="PRO_5047534562" evidence="2">
    <location>
        <begin position="34"/>
        <end position="221"/>
    </location>
</feature>
<keyword evidence="1 2" id="KW-0732">Signal</keyword>
<dbReference type="PANTHER" id="PTHR35869">
    <property type="entry name" value="OUTER-MEMBRANE LIPOPROTEIN CARRIER PROTEIN"/>
    <property type="match status" value="1"/>
</dbReference>
<evidence type="ECO:0000313" key="4">
    <source>
        <dbReference type="Proteomes" id="UP001291687"/>
    </source>
</evidence>
<keyword evidence="3" id="KW-0449">Lipoprotein</keyword>
<evidence type="ECO:0000256" key="1">
    <source>
        <dbReference type="ARBA" id="ARBA00022729"/>
    </source>
</evidence>
<proteinExistence type="predicted"/>
<dbReference type="InterPro" id="IPR029046">
    <property type="entry name" value="LolA/LolB/LppX"/>
</dbReference>
<organism evidence="3 4">
    <name type="scientific">Candidatus Megaera venefica</name>
    <dbReference type="NCBI Taxonomy" id="2055910"/>
    <lineage>
        <taxon>Bacteria</taxon>
        <taxon>Pseudomonadati</taxon>
        <taxon>Pseudomonadota</taxon>
        <taxon>Alphaproteobacteria</taxon>
        <taxon>Rickettsiales</taxon>
        <taxon>Rickettsiaceae</taxon>
        <taxon>Candidatus Megaera</taxon>
    </lineage>
</organism>
<dbReference type="Proteomes" id="UP001291687">
    <property type="component" value="Unassembled WGS sequence"/>
</dbReference>
<gene>
    <name evidence="3" type="ORF">Megvenef_00977</name>
</gene>
<dbReference type="EMBL" id="JARJFB010000069">
    <property type="protein sequence ID" value="MEA0971007.1"/>
    <property type="molecule type" value="Genomic_DNA"/>
</dbReference>
<feature type="signal peptide" evidence="2">
    <location>
        <begin position="1"/>
        <end position="33"/>
    </location>
</feature>
<reference evidence="3 4" key="1">
    <citation type="submission" date="2023-03" db="EMBL/GenBank/DDBJ databases">
        <title>Host association and intracellularity evolved multiple times independently in the Rickettsiales.</title>
        <authorList>
            <person name="Castelli M."/>
            <person name="Nardi T."/>
            <person name="Gammuto L."/>
            <person name="Bellinzona G."/>
            <person name="Sabaneyeva E."/>
            <person name="Potekhin A."/>
            <person name="Serra V."/>
            <person name="Petroni G."/>
            <person name="Sassera D."/>
        </authorList>
    </citation>
    <scope>NUCLEOTIDE SEQUENCE [LARGE SCALE GENOMIC DNA]</scope>
    <source>
        <strain evidence="3 4">Sr 2-6</strain>
    </source>
</reference>
<name>A0ABU5NCX3_9RICK</name>
<dbReference type="RefSeq" id="WP_322776906.1">
    <property type="nucleotide sequence ID" value="NZ_JARJFB010000069.1"/>
</dbReference>
<sequence length="221" mass="25690">MRINTSKTHLIPFSIMKYMILMLLLTSTHFASAADISEEIKSYISSIKSIAVEFIQEDSTGRLAEGMLIIDKPYKFRCNYYEPFPIVIVGNKNYVSVYDYEMGHLSRIKATENIFNFLLVDKVSFDNQFEILSAKQNNNSYVLRLKNHDLNKISEIWFDKKNKNIQKMQIFEENNNITLTFGNTMQIGNISSSLFIMKDPEVFGTPDRFTKAELETKFKKL</sequence>
<dbReference type="SUPFAM" id="SSF89392">
    <property type="entry name" value="Prokaryotic lipoproteins and lipoprotein localization factors"/>
    <property type="match status" value="1"/>
</dbReference>
<accession>A0ABU5NCX3</accession>
<dbReference type="Pfam" id="PF03548">
    <property type="entry name" value="LolA"/>
    <property type="match status" value="1"/>
</dbReference>
<evidence type="ECO:0000313" key="3">
    <source>
        <dbReference type="EMBL" id="MEA0971007.1"/>
    </source>
</evidence>
<dbReference type="CDD" id="cd16325">
    <property type="entry name" value="LolA"/>
    <property type="match status" value="1"/>
</dbReference>
<dbReference type="InterPro" id="IPR004564">
    <property type="entry name" value="OM_lipoprot_carrier_LolA-like"/>
</dbReference>